<proteinExistence type="inferred from homology"/>
<dbReference type="GO" id="GO:0005886">
    <property type="term" value="C:plasma membrane"/>
    <property type="evidence" value="ECO:0007669"/>
    <property type="project" value="InterPro"/>
</dbReference>
<feature type="region of interest" description="Disordered" evidence="10">
    <location>
        <begin position="194"/>
        <end position="225"/>
    </location>
</feature>
<keyword evidence="2" id="KW-0444">Lipid biosynthesis</keyword>
<evidence type="ECO:0000256" key="7">
    <source>
        <dbReference type="ARBA" id="ARBA00023136"/>
    </source>
</evidence>
<dbReference type="NCBIfam" id="TIGR00023">
    <property type="entry name" value="glycerol-3-phosphate 1-O-acyltransferase PlsY"/>
    <property type="match status" value="1"/>
</dbReference>
<dbReference type="GO" id="GO:0043772">
    <property type="term" value="F:acyl-phosphate glycerol-3-phosphate acyltransferase activity"/>
    <property type="evidence" value="ECO:0007669"/>
    <property type="project" value="InterPro"/>
</dbReference>
<evidence type="ECO:0000256" key="9">
    <source>
        <dbReference type="ARBA" id="ARBA00023264"/>
    </source>
</evidence>
<dbReference type="InterPro" id="IPR003811">
    <property type="entry name" value="G3P_acylTferase_PlsY"/>
</dbReference>
<name>A0A381NLT5_9ZZZZ</name>
<accession>A0A381NLT5</accession>
<keyword evidence="3" id="KW-0808">Transferase</keyword>
<evidence type="ECO:0000256" key="3">
    <source>
        <dbReference type="ARBA" id="ARBA00022679"/>
    </source>
</evidence>
<dbReference type="GO" id="GO:0008654">
    <property type="term" value="P:phospholipid biosynthetic process"/>
    <property type="evidence" value="ECO:0007669"/>
    <property type="project" value="UniProtKB-KW"/>
</dbReference>
<reference evidence="12" key="1">
    <citation type="submission" date="2018-05" db="EMBL/GenBank/DDBJ databases">
        <authorList>
            <person name="Lanie J.A."/>
            <person name="Ng W.-L."/>
            <person name="Kazmierczak K.M."/>
            <person name="Andrzejewski T.M."/>
            <person name="Davidsen T.M."/>
            <person name="Wayne K.J."/>
            <person name="Tettelin H."/>
            <person name="Glass J.I."/>
            <person name="Rusch D."/>
            <person name="Podicherti R."/>
            <person name="Tsui H.-C.T."/>
            <person name="Winkler M.E."/>
        </authorList>
    </citation>
    <scope>NUCLEOTIDE SEQUENCE</scope>
</reference>
<feature type="compositionally biased region" description="Polar residues" evidence="10">
    <location>
        <begin position="207"/>
        <end position="225"/>
    </location>
</feature>
<evidence type="ECO:0000256" key="2">
    <source>
        <dbReference type="ARBA" id="ARBA00022516"/>
    </source>
</evidence>
<keyword evidence="1" id="KW-1003">Cell membrane</keyword>
<gene>
    <name evidence="12" type="ORF">METZ01_LOCUS8143</name>
</gene>
<keyword evidence="9" id="KW-1208">Phospholipid metabolism</keyword>
<evidence type="ECO:0000313" key="12">
    <source>
        <dbReference type="EMBL" id="SUZ55289.1"/>
    </source>
</evidence>
<dbReference type="SMART" id="SM01207">
    <property type="entry name" value="G3P_acyltransf"/>
    <property type="match status" value="1"/>
</dbReference>
<sequence>MSPFALLALAYGAGATPTSFWLGKAVYGADLRTKGSGNLGGTNTFRVLGWKAAVPVTLVDIGKGWLPVWYFPQIQSEAAPTTWALAYGAAAVLGHAFSFWVRFKGGKGIATSFGVLLALAPVAVMICLAVWIGAVSVTRIVSVGSVSAALTLPVVAYLLPDREGSAMVWFAVALCAFVVWAHRSNIKRLLRGEESSFRRSAPERGSETNPETSPEFSPQQGEDSA</sequence>
<evidence type="ECO:0000256" key="5">
    <source>
        <dbReference type="ARBA" id="ARBA00022989"/>
    </source>
</evidence>
<feature type="transmembrane region" description="Helical" evidence="11">
    <location>
        <begin position="83"/>
        <end position="103"/>
    </location>
</feature>
<evidence type="ECO:0000256" key="4">
    <source>
        <dbReference type="ARBA" id="ARBA00022692"/>
    </source>
</evidence>
<keyword evidence="5 11" id="KW-1133">Transmembrane helix</keyword>
<dbReference type="HAMAP" id="MF_01043">
    <property type="entry name" value="PlsY"/>
    <property type="match status" value="1"/>
</dbReference>
<feature type="compositionally biased region" description="Basic and acidic residues" evidence="10">
    <location>
        <begin position="194"/>
        <end position="206"/>
    </location>
</feature>
<organism evidence="12">
    <name type="scientific">marine metagenome</name>
    <dbReference type="NCBI Taxonomy" id="408172"/>
    <lineage>
        <taxon>unclassified sequences</taxon>
        <taxon>metagenomes</taxon>
        <taxon>ecological metagenomes</taxon>
    </lineage>
</organism>
<feature type="transmembrane region" description="Helical" evidence="11">
    <location>
        <begin position="52"/>
        <end position="71"/>
    </location>
</feature>
<dbReference type="EMBL" id="UINC01000438">
    <property type="protein sequence ID" value="SUZ55289.1"/>
    <property type="molecule type" value="Genomic_DNA"/>
</dbReference>
<feature type="transmembrane region" description="Helical" evidence="11">
    <location>
        <begin position="166"/>
        <end position="182"/>
    </location>
</feature>
<evidence type="ECO:0000256" key="1">
    <source>
        <dbReference type="ARBA" id="ARBA00022475"/>
    </source>
</evidence>
<evidence type="ECO:0000256" key="8">
    <source>
        <dbReference type="ARBA" id="ARBA00023209"/>
    </source>
</evidence>
<dbReference type="PANTHER" id="PTHR30309:SF0">
    <property type="entry name" value="GLYCEROL-3-PHOSPHATE ACYLTRANSFERASE-RELATED"/>
    <property type="match status" value="1"/>
</dbReference>
<keyword evidence="7 11" id="KW-0472">Membrane</keyword>
<feature type="transmembrane region" description="Helical" evidence="11">
    <location>
        <begin position="109"/>
        <end position="133"/>
    </location>
</feature>
<protein>
    <submittedName>
        <fullName evidence="12">Uncharacterized protein</fullName>
    </submittedName>
</protein>
<dbReference type="PANTHER" id="PTHR30309">
    <property type="entry name" value="INNER MEMBRANE PROTEIN YGIH"/>
    <property type="match status" value="1"/>
</dbReference>
<keyword evidence="4 11" id="KW-0812">Transmembrane</keyword>
<dbReference type="AlphaFoldDB" id="A0A381NLT5"/>
<evidence type="ECO:0000256" key="6">
    <source>
        <dbReference type="ARBA" id="ARBA00023098"/>
    </source>
</evidence>
<evidence type="ECO:0000256" key="11">
    <source>
        <dbReference type="SAM" id="Phobius"/>
    </source>
</evidence>
<evidence type="ECO:0000256" key="10">
    <source>
        <dbReference type="SAM" id="MobiDB-lite"/>
    </source>
</evidence>
<dbReference type="Pfam" id="PF02660">
    <property type="entry name" value="G3P_acyltransf"/>
    <property type="match status" value="1"/>
</dbReference>
<keyword evidence="6" id="KW-0443">Lipid metabolism</keyword>
<keyword evidence="8" id="KW-0594">Phospholipid biosynthesis</keyword>